<dbReference type="EMBL" id="ML976986">
    <property type="protein sequence ID" value="KAF1958850.1"/>
    <property type="molecule type" value="Genomic_DNA"/>
</dbReference>
<dbReference type="PANTHER" id="PTHR37490:SF3">
    <property type="entry name" value="DUF3431 DOMAIN CONTAINING PROTEIN"/>
    <property type="match status" value="1"/>
</dbReference>
<evidence type="ECO:0000256" key="1">
    <source>
        <dbReference type="SAM" id="MobiDB-lite"/>
    </source>
</evidence>
<protein>
    <submittedName>
        <fullName evidence="2">Uncharacterized protein</fullName>
    </submittedName>
</protein>
<gene>
    <name evidence="2" type="ORF">CC80DRAFT_441568</name>
</gene>
<keyword evidence="3" id="KW-1185">Reference proteome</keyword>
<accession>A0A6A5U3E8</accession>
<feature type="region of interest" description="Disordered" evidence="1">
    <location>
        <begin position="345"/>
        <end position="368"/>
    </location>
</feature>
<dbReference type="Proteomes" id="UP000800035">
    <property type="component" value="Unassembled WGS sequence"/>
</dbReference>
<reference evidence="2" key="1">
    <citation type="journal article" date="2020" name="Stud. Mycol.">
        <title>101 Dothideomycetes genomes: a test case for predicting lifestyles and emergence of pathogens.</title>
        <authorList>
            <person name="Haridas S."/>
            <person name="Albert R."/>
            <person name="Binder M."/>
            <person name="Bloem J."/>
            <person name="Labutti K."/>
            <person name="Salamov A."/>
            <person name="Andreopoulos B."/>
            <person name="Baker S."/>
            <person name="Barry K."/>
            <person name="Bills G."/>
            <person name="Bluhm B."/>
            <person name="Cannon C."/>
            <person name="Castanera R."/>
            <person name="Culley D."/>
            <person name="Daum C."/>
            <person name="Ezra D."/>
            <person name="Gonzalez J."/>
            <person name="Henrissat B."/>
            <person name="Kuo A."/>
            <person name="Liang C."/>
            <person name="Lipzen A."/>
            <person name="Lutzoni F."/>
            <person name="Magnuson J."/>
            <person name="Mondo S."/>
            <person name="Nolan M."/>
            <person name="Ohm R."/>
            <person name="Pangilinan J."/>
            <person name="Park H.-J."/>
            <person name="Ramirez L."/>
            <person name="Alfaro M."/>
            <person name="Sun H."/>
            <person name="Tritt A."/>
            <person name="Yoshinaga Y."/>
            <person name="Zwiers L.-H."/>
            <person name="Turgeon B."/>
            <person name="Goodwin S."/>
            <person name="Spatafora J."/>
            <person name="Crous P."/>
            <person name="Grigoriev I."/>
        </authorList>
    </citation>
    <scope>NUCLEOTIDE SEQUENCE</scope>
    <source>
        <strain evidence="2">CBS 675.92</strain>
    </source>
</reference>
<dbReference type="PANTHER" id="PTHR37490">
    <property type="entry name" value="EXPRESSED PROTEIN"/>
    <property type="match status" value="1"/>
</dbReference>
<name>A0A6A5U3E8_9PLEO</name>
<dbReference type="Pfam" id="PF11913">
    <property type="entry name" value="DUF3431"/>
    <property type="match status" value="1"/>
</dbReference>
<evidence type="ECO:0000313" key="2">
    <source>
        <dbReference type="EMBL" id="KAF1958850.1"/>
    </source>
</evidence>
<dbReference type="AlphaFoldDB" id="A0A6A5U3E8"/>
<dbReference type="OrthoDB" id="426718at2759"/>
<sequence length="410" mass="48263">MAKRKLTPVLAVTAILFFFLLYSTHKARDTWRGLPRPLELEEQFQAPEPNATGGHLRDPDFANWNPKPNFTPGTPMPAGHNYSTTLIIAKVKDEDTKWMEEHLPKDVNLDIWVADDPTAPLHPPKNKGHEVMIYLSWIIDNYDDLPDVAVFLHAHQHTWHNDDLLGHDASQMIQRLNRARVWREGYINMRCSWFPGCPEWMHPHETKWDGNKQEQTHLAKSWSELFPFDPVPEVLAQPCSAQFALSRERILAKPHAQYMWYRDWLFSTKFPDSLSGRVWEYVWQFVFTGHHVFCPEEHVCFCDQYGSCFGGAQEYKDFKQVKQELHDREHDLRNWENKGKAIKEAQQEGRFEEAQQMEKPEWGKDDELKKEIDRLRPIVDKLKEEAIERGNDPRNRAKELGREWREGDGF</sequence>
<proteinExistence type="predicted"/>
<feature type="region of interest" description="Disordered" evidence="1">
    <location>
        <begin position="386"/>
        <end position="410"/>
    </location>
</feature>
<evidence type="ECO:0000313" key="3">
    <source>
        <dbReference type="Proteomes" id="UP000800035"/>
    </source>
</evidence>
<dbReference type="InterPro" id="IPR021838">
    <property type="entry name" value="DUF3431"/>
</dbReference>
<organism evidence="2 3">
    <name type="scientific">Byssothecium circinans</name>
    <dbReference type="NCBI Taxonomy" id="147558"/>
    <lineage>
        <taxon>Eukaryota</taxon>
        <taxon>Fungi</taxon>
        <taxon>Dikarya</taxon>
        <taxon>Ascomycota</taxon>
        <taxon>Pezizomycotina</taxon>
        <taxon>Dothideomycetes</taxon>
        <taxon>Pleosporomycetidae</taxon>
        <taxon>Pleosporales</taxon>
        <taxon>Massarineae</taxon>
        <taxon>Massarinaceae</taxon>
        <taxon>Byssothecium</taxon>
    </lineage>
</organism>